<dbReference type="Pfam" id="PF02837">
    <property type="entry name" value="Glyco_hydro_2_N"/>
    <property type="match status" value="1"/>
</dbReference>
<dbReference type="AlphaFoldDB" id="A0A918TUY5"/>
<keyword evidence="2 4" id="KW-0378">Hydrolase</keyword>
<feature type="domain" description="Glycoside hydrolase family 2 catalytic" evidence="6">
    <location>
        <begin position="253"/>
        <end position="521"/>
    </location>
</feature>
<evidence type="ECO:0000259" key="5">
    <source>
        <dbReference type="Pfam" id="PF00703"/>
    </source>
</evidence>
<evidence type="ECO:0000256" key="3">
    <source>
        <dbReference type="ARBA" id="ARBA00023295"/>
    </source>
</evidence>
<dbReference type="InterPro" id="IPR013783">
    <property type="entry name" value="Ig-like_fold"/>
</dbReference>
<evidence type="ECO:0000256" key="4">
    <source>
        <dbReference type="RuleBase" id="RU361154"/>
    </source>
</evidence>
<dbReference type="Pfam" id="PF02836">
    <property type="entry name" value="Glyco_hydro_2_C"/>
    <property type="match status" value="1"/>
</dbReference>
<dbReference type="InterPro" id="IPR006104">
    <property type="entry name" value="Glyco_hydro_2_N"/>
</dbReference>
<dbReference type="PROSITE" id="PS00719">
    <property type="entry name" value="GLYCOSYL_HYDROL_F2_1"/>
    <property type="match status" value="1"/>
</dbReference>
<dbReference type="InterPro" id="IPR051913">
    <property type="entry name" value="GH2_Domain-Containing"/>
</dbReference>
<evidence type="ECO:0000259" key="7">
    <source>
        <dbReference type="Pfam" id="PF02837"/>
    </source>
</evidence>
<evidence type="ECO:0000313" key="9">
    <source>
        <dbReference type="Proteomes" id="UP000638981"/>
    </source>
</evidence>
<dbReference type="InterPro" id="IPR023232">
    <property type="entry name" value="Glyco_hydro_2_AS"/>
</dbReference>
<evidence type="ECO:0000313" key="8">
    <source>
        <dbReference type="EMBL" id="GHC62516.1"/>
    </source>
</evidence>
<dbReference type="InterPro" id="IPR023230">
    <property type="entry name" value="Glyco_hydro_2_CS"/>
</dbReference>
<dbReference type="SUPFAM" id="SSF51445">
    <property type="entry name" value="(Trans)glycosidases"/>
    <property type="match status" value="1"/>
</dbReference>
<dbReference type="PRINTS" id="PR00132">
    <property type="entry name" value="GLHYDRLASE2"/>
</dbReference>
<dbReference type="EMBL" id="BMYJ01000009">
    <property type="protein sequence ID" value="GHC62516.1"/>
    <property type="molecule type" value="Genomic_DNA"/>
</dbReference>
<reference evidence="8" key="2">
    <citation type="submission" date="2020-09" db="EMBL/GenBank/DDBJ databases">
        <authorList>
            <person name="Sun Q."/>
            <person name="Kim S."/>
        </authorList>
    </citation>
    <scope>NUCLEOTIDE SEQUENCE</scope>
    <source>
        <strain evidence="8">KCTC 23310</strain>
    </source>
</reference>
<dbReference type="Proteomes" id="UP000638981">
    <property type="component" value="Unassembled WGS sequence"/>
</dbReference>
<evidence type="ECO:0000256" key="2">
    <source>
        <dbReference type="ARBA" id="ARBA00022801"/>
    </source>
</evidence>
<dbReference type="PANTHER" id="PTHR42732:SF1">
    <property type="entry name" value="BETA-MANNOSIDASE"/>
    <property type="match status" value="1"/>
</dbReference>
<dbReference type="SUPFAM" id="SSF49303">
    <property type="entry name" value="beta-Galactosidase/glucuronidase domain"/>
    <property type="match status" value="1"/>
</dbReference>
<dbReference type="InterPro" id="IPR036156">
    <property type="entry name" value="Beta-gal/glucu_dom_sf"/>
</dbReference>
<dbReference type="InterPro" id="IPR006102">
    <property type="entry name" value="Ig-like_GH2"/>
</dbReference>
<evidence type="ECO:0000259" key="6">
    <source>
        <dbReference type="Pfam" id="PF02836"/>
    </source>
</evidence>
<sequence>MRVTTNFNDDWTFDGNKVRLPHNAVDLPFNYFDETCYQKGFTYEKTFSADPAWAGQEVQVIFDGAMADSRVLLNGEELVAHKDGYTPFAARLTGKLRDGANTLTVHINGRENPLIPPFGGQIDYLTYAGIYRDVWLRVTAPVSIGLTKIETPDVLADRKTVTARVALDNPQGLALSGQLTATLRDSAGAALAETTLEVTGAEVFLTFTGLEGITLWDLNSPALYRLDLSLQTPHGHDATETSFGFRSAQFTPEGFLLNGRRLKLRGLNRHQSFPYSGYGMGRAAQERDAEILKNELRLNMVRTSHYPQSPWFLDHCDRIGLLVFEEIPGWQHIGGLEWQAESVENVRRMITRDWNHPSIVIWGVRINESQDSHDFYAKTNDLARDLDSTRPTGGVRYITDSEMLEDVYTMNDFILGNEELGGNRPRTPLRPQQEVTGLDRVVPYMITEFGGHMYPTKSQDQEQRQAEHVRRHLEVLNAAYGDTQISGAIGWCAFDYNTHKDFGSGDRICHHGVMDMFREPKFAGHVYASQSDIAEGVVLEPVTFWARGERNIGGILPLIILTNCDEIELVYGDKPPKRVGPDRENFPHLPHAPVVLDRRHFTDAELGLWGMSWEHGTIRGYVDGKLVAERKFAADPVAHELQVVADATQIGVHDEVRVMIRALDQVGNKLPFFTDPVSISVKGAERLGPGLVPLRAGSTGFWLRANAAGPIEVTVQNDRLGSRTIHLTAG</sequence>
<feature type="domain" description="Glycosyl hydrolases family 2 sugar binding" evidence="7">
    <location>
        <begin position="27"/>
        <end position="136"/>
    </location>
</feature>
<dbReference type="SUPFAM" id="SSF49785">
    <property type="entry name" value="Galactose-binding domain-like"/>
    <property type="match status" value="1"/>
</dbReference>
<evidence type="ECO:0000256" key="1">
    <source>
        <dbReference type="ARBA" id="ARBA00007401"/>
    </source>
</evidence>
<dbReference type="PROSITE" id="PS00608">
    <property type="entry name" value="GLYCOSYL_HYDROL_F2_2"/>
    <property type="match status" value="1"/>
</dbReference>
<gene>
    <name evidence="8" type="primary">lacZ</name>
    <name evidence="8" type="ORF">GCM10007315_28250</name>
</gene>
<protein>
    <submittedName>
        <fullName evidence="8">Beta-galactosidase</fullName>
    </submittedName>
</protein>
<dbReference type="PANTHER" id="PTHR42732">
    <property type="entry name" value="BETA-GALACTOSIDASE"/>
    <property type="match status" value="1"/>
</dbReference>
<dbReference type="InterPro" id="IPR006103">
    <property type="entry name" value="Glyco_hydro_2_cat"/>
</dbReference>
<dbReference type="GO" id="GO:0004553">
    <property type="term" value="F:hydrolase activity, hydrolyzing O-glycosyl compounds"/>
    <property type="evidence" value="ECO:0007669"/>
    <property type="project" value="InterPro"/>
</dbReference>
<accession>A0A918TUY5</accession>
<proteinExistence type="inferred from homology"/>
<keyword evidence="3 4" id="KW-0326">Glycosidase</keyword>
<dbReference type="GO" id="GO:0005975">
    <property type="term" value="P:carbohydrate metabolic process"/>
    <property type="evidence" value="ECO:0007669"/>
    <property type="project" value="InterPro"/>
</dbReference>
<dbReference type="Gene3D" id="2.60.40.10">
    <property type="entry name" value="Immunoglobulins"/>
    <property type="match status" value="1"/>
</dbReference>
<reference evidence="8" key="1">
    <citation type="journal article" date="2014" name="Int. J. Syst. Evol. Microbiol.">
        <title>Complete genome sequence of Corynebacterium casei LMG S-19264T (=DSM 44701T), isolated from a smear-ripened cheese.</title>
        <authorList>
            <consortium name="US DOE Joint Genome Institute (JGI-PGF)"/>
            <person name="Walter F."/>
            <person name="Albersmeier A."/>
            <person name="Kalinowski J."/>
            <person name="Ruckert C."/>
        </authorList>
    </citation>
    <scope>NUCLEOTIDE SEQUENCE</scope>
    <source>
        <strain evidence="8">KCTC 23310</strain>
    </source>
</reference>
<feature type="domain" description="Glycoside hydrolase family 2 immunoglobulin-like beta-sandwich" evidence="5">
    <location>
        <begin position="151"/>
        <end position="246"/>
    </location>
</feature>
<comment type="similarity">
    <text evidence="1 4">Belongs to the glycosyl hydrolase 2 family.</text>
</comment>
<dbReference type="InterPro" id="IPR017853">
    <property type="entry name" value="GH"/>
</dbReference>
<dbReference type="Pfam" id="PF00703">
    <property type="entry name" value="Glyco_hydro_2"/>
    <property type="match status" value="1"/>
</dbReference>
<dbReference type="Gene3D" id="3.20.20.80">
    <property type="entry name" value="Glycosidases"/>
    <property type="match status" value="1"/>
</dbReference>
<dbReference type="InterPro" id="IPR006101">
    <property type="entry name" value="Glyco_hydro_2"/>
</dbReference>
<keyword evidence="9" id="KW-1185">Reference proteome</keyword>
<organism evidence="8 9">
    <name type="scientific">Neogemmobacter tilapiae</name>
    <dbReference type="NCBI Taxonomy" id="875041"/>
    <lineage>
        <taxon>Bacteria</taxon>
        <taxon>Pseudomonadati</taxon>
        <taxon>Pseudomonadota</taxon>
        <taxon>Alphaproteobacteria</taxon>
        <taxon>Rhodobacterales</taxon>
        <taxon>Paracoccaceae</taxon>
        <taxon>Neogemmobacter</taxon>
    </lineage>
</organism>
<comment type="caution">
    <text evidence="8">The sequence shown here is derived from an EMBL/GenBank/DDBJ whole genome shotgun (WGS) entry which is preliminary data.</text>
</comment>
<dbReference type="InterPro" id="IPR008979">
    <property type="entry name" value="Galactose-bd-like_sf"/>
</dbReference>
<dbReference type="Gene3D" id="2.60.120.260">
    <property type="entry name" value="Galactose-binding domain-like"/>
    <property type="match status" value="1"/>
</dbReference>
<name>A0A918TUY5_9RHOB</name>